<sequence>MKRLISTSAVLAIAISISAFINIDPTKEPIQLTFVDHLKAGLIEQDVYVEKTPGSGKVFRVLPEEREKYLNAPVYTTSKSHHHDPFDKQKCGPYNKGVALGMTLGEWLSASGTATYECEAGWGTLKASFENLAPNTTYTMWHFFMPAPPTVPFMGTLDIPMGDRDGKHSVFTTDAKGRASMDIKFEHCLQLSNSQLASGIAIAMHSDGKTYGPDPGPFGSVTHVQLFAMLPHVNDHIAGR</sequence>
<name>A0ABT8LFN0_9BACT</name>
<feature type="chain" id="PRO_5047256900" evidence="1">
    <location>
        <begin position="22"/>
        <end position="240"/>
    </location>
</feature>
<protein>
    <submittedName>
        <fullName evidence="2">Uncharacterized protein</fullName>
    </submittedName>
</protein>
<organism evidence="2 3">
    <name type="scientific">Agaribacillus aureus</name>
    <dbReference type="NCBI Taxonomy" id="3051825"/>
    <lineage>
        <taxon>Bacteria</taxon>
        <taxon>Pseudomonadati</taxon>
        <taxon>Bacteroidota</taxon>
        <taxon>Cytophagia</taxon>
        <taxon>Cytophagales</taxon>
        <taxon>Splendidivirgaceae</taxon>
        <taxon>Agaribacillus</taxon>
    </lineage>
</organism>
<accession>A0ABT8LFN0</accession>
<dbReference type="Proteomes" id="UP001172083">
    <property type="component" value="Unassembled WGS sequence"/>
</dbReference>
<gene>
    <name evidence="2" type="ORF">QQ020_31295</name>
</gene>
<reference evidence="2" key="1">
    <citation type="submission" date="2023-06" db="EMBL/GenBank/DDBJ databases">
        <title>Genomic of Agaribacillus aureum.</title>
        <authorList>
            <person name="Wang G."/>
        </authorList>
    </citation>
    <scope>NUCLEOTIDE SEQUENCE</scope>
    <source>
        <strain evidence="2">BMA12</strain>
    </source>
</reference>
<proteinExistence type="predicted"/>
<dbReference type="RefSeq" id="WP_346761929.1">
    <property type="nucleotide sequence ID" value="NZ_JAUJEB010000009.1"/>
</dbReference>
<evidence type="ECO:0000313" key="3">
    <source>
        <dbReference type="Proteomes" id="UP001172083"/>
    </source>
</evidence>
<comment type="caution">
    <text evidence="2">The sequence shown here is derived from an EMBL/GenBank/DDBJ whole genome shotgun (WGS) entry which is preliminary data.</text>
</comment>
<evidence type="ECO:0000256" key="1">
    <source>
        <dbReference type="SAM" id="SignalP"/>
    </source>
</evidence>
<keyword evidence="1" id="KW-0732">Signal</keyword>
<keyword evidence="3" id="KW-1185">Reference proteome</keyword>
<dbReference type="EMBL" id="JAUJEB010000009">
    <property type="protein sequence ID" value="MDN5216597.1"/>
    <property type="molecule type" value="Genomic_DNA"/>
</dbReference>
<feature type="signal peptide" evidence="1">
    <location>
        <begin position="1"/>
        <end position="21"/>
    </location>
</feature>
<evidence type="ECO:0000313" key="2">
    <source>
        <dbReference type="EMBL" id="MDN5216597.1"/>
    </source>
</evidence>